<sequence>MDLRGKGSVKSYGSDKSLGAGSFDFDQDQDREPHHDDGHRREVVVKIDPEAHFPMGLHAGGSHTGVSGHNSNYSSTVNTPRAGGVVPGSGVASSASTSPGSGADGGRDGESFSFKNRPPQSPSSPAMSAGGEGSDDPPSRLIGNFLRKQAAAGSEPTSRELRVSFQHARNRFSPSTSSASTSSYAGDSRNQASNEGRPPR</sequence>
<dbReference type="AlphaFoldDB" id="A0A8J5RDY8"/>
<accession>A0A8J5RDY8</accession>
<reference evidence="2" key="1">
    <citation type="journal article" date="2021" name="bioRxiv">
        <title>Whole Genome Assembly and Annotation of Northern Wild Rice, Zizania palustris L., Supports a Whole Genome Duplication in the Zizania Genus.</title>
        <authorList>
            <person name="Haas M."/>
            <person name="Kono T."/>
            <person name="Macchietto M."/>
            <person name="Millas R."/>
            <person name="McGilp L."/>
            <person name="Shao M."/>
            <person name="Duquette J."/>
            <person name="Hirsch C.N."/>
            <person name="Kimball J."/>
        </authorList>
    </citation>
    <scope>NUCLEOTIDE SEQUENCE</scope>
    <source>
        <tissue evidence="2">Fresh leaf tissue</tissue>
    </source>
</reference>
<evidence type="ECO:0000256" key="1">
    <source>
        <dbReference type="SAM" id="MobiDB-lite"/>
    </source>
</evidence>
<reference evidence="2" key="2">
    <citation type="submission" date="2021-02" db="EMBL/GenBank/DDBJ databases">
        <authorList>
            <person name="Kimball J.A."/>
            <person name="Haas M.W."/>
            <person name="Macchietto M."/>
            <person name="Kono T."/>
            <person name="Duquette J."/>
            <person name="Shao M."/>
        </authorList>
    </citation>
    <scope>NUCLEOTIDE SEQUENCE</scope>
    <source>
        <tissue evidence="2">Fresh leaf tissue</tissue>
    </source>
</reference>
<organism evidence="2 3">
    <name type="scientific">Zizania palustris</name>
    <name type="common">Northern wild rice</name>
    <dbReference type="NCBI Taxonomy" id="103762"/>
    <lineage>
        <taxon>Eukaryota</taxon>
        <taxon>Viridiplantae</taxon>
        <taxon>Streptophyta</taxon>
        <taxon>Embryophyta</taxon>
        <taxon>Tracheophyta</taxon>
        <taxon>Spermatophyta</taxon>
        <taxon>Magnoliopsida</taxon>
        <taxon>Liliopsida</taxon>
        <taxon>Poales</taxon>
        <taxon>Poaceae</taxon>
        <taxon>BOP clade</taxon>
        <taxon>Oryzoideae</taxon>
        <taxon>Oryzeae</taxon>
        <taxon>Zizaniinae</taxon>
        <taxon>Zizania</taxon>
    </lineage>
</organism>
<dbReference type="Proteomes" id="UP000729402">
    <property type="component" value="Unassembled WGS sequence"/>
</dbReference>
<feature type="compositionally biased region" description="Polar residues" evidence="1">
    <location>
        <begin position="184"/>
        <end position="194"/>
    </location>
</feature>
<dbReference type="OrthoDB" id="544685at2759"/>
<dbReference type="EMBL" id="JAAALK010000299">
    <property type="protein sequence ID" value="KAG8044842.1"/>
    <property type="molecule type" value="Genomic_DNA"/>
</dbReference>
<feature type="compositionally biased region" description="Polar residues" evidence="1">
    <location>
        <begin position="64"/>
        <end position="79"/>
    </location>
</feature>
<feature type="compositionally biased region" description="Basic and acidic residues" evidence="1">
    <location>
        <begin position="28"/>
        <end position="51"/>
    </location>
</feature>
<protein>
    <submittedName>
        <fullName evidence="2">Uncharacterized protein</fullName>
    </submittedName>
</protein>
<evidence type="ECO:0000313" key="3">
    <source>
        <dbReference type="Proteomes" id="UP000729402"/>
    </source>
</evidence>
<feature type="compositionally biased region" description="Low complexity" evidence="1">
    <location>
        <begin position="82"/>
        <end position="101"/>
    </location>
</feature>
<keyword evidence="3" id="KW-1185">Reference proteome</keyword>
<feature type="region of interest" description="Disordered" evidence="1">
    <location>
        <begin position="1"/>
        <end position="200"/>
    </location>
</feature>
<evidence type="ECO:0000313" key="2">
    <source>
        <dbReference type="EMBL" id="KAG8044842.1"/>
    </source>
</evidence>
<feature type="compositionally biased region" description="Low complexity" evidence="1">
    <location>
        <begin position="173"/>
        <end position="183"/>
    </location>
</feature>
<comment type="caution">
    <text evidence="2">The sequence shown here is derived from an EMBL/GenBank/DDBJ whole genome shotgun (WGS) entry which is preliminary data.</text>
</comment>
<proteinExistence type="predicted"/>
<name>A0A8J5RDY8_ZIZPA</name>
<gene>
    <name evidence="2" type="ORF">GUJ93_ZPchr0766g46493</name>
</gene>